<dbReference type="EMBL" id="JBIUWZ010000090">
    <property type="protein sequence ID" value="MFJ2681993.1"/>
    <property type="molecule type" value="Genomic_DNA"/>
</dbReference>
<dbReference type="Proteomes" id="UP001617213">
    <property type="component" value="Unassembled WGS sequence"/>
</dbReference>
<accession>A0ABW8E7Z3</accession>
<keyword evidence="3" id="KW-1185">Reference proteome</keyword>
<feature type="domain" description="DNA binding HTH" evidence="1">
    <location>
        <begin position="3"/>
        <end position="21"/>
    </location>
</feature>
<sequence length="23" mass="2565">QSVSEVARLLGVHRATLYRALPQ</sequence>
<reference evidence="2 3" key="1">
    <citation type="submission" date="2024-10" db="EMBL/GenBank/DDBJ databases">
        <title>The Natural Products Discovery Center: Release of the First 8490 Sequenced Strains for Exploring Actinobacteria Biosynthetic Diversity.</title>
        <authorList>
            <person name="Kalkreuter E."/>
            <person name="Kautsar S.A."/>
            <person name="Yang D."/>
            <person name="Bader C.D."/>
            <person name="Teijaro C.N."/>
            <person name="Fluegel L."/>
            <person name="Davis C.M."/>
            <person name="Simpson J.R."/>
            <person name="Lauterbach L."/>
            <person name="Steele A.D."/>
            <person name="Gui C."/>
            <person name="Meng S."/>
            <person name="Li G."/>
            <person name="Viehrig K."/>
            <person name="Ye F."/>
            <person name="Su P."/>
            <person name="Kiefer A.F."/>
            <person name="Nichols A."/>
            <person name="Cepeda A.J."/>
            <person name="Yan W."/>
            <person name="Fan B."/>
            <person name="Jiang Y."/>
            <person name="Adhikari A."/>
            <person name="Zheng C.-J."/>
            <person name="Schuster L."/>
            <person name="Cowan T.M."/>
            <person name="Smanski M.J."/>
            <person name="Chevrette M.G."/>
            <person name="De Carvalho L.P.S."/>
            <person name="Shen B."/>
        </authorList>
    </citation>
    <scope>NUCLEOTIDE SEQUENCE [LARGE SCALE GENOMIC DNA]</scope>
    <source>
        <strain evidence="2 3">NPDC087581</strain>
    </source>
</reference>
<dbReference type="Gene3D" id="1.10.10.60">
    <property type="entry name" value="Homeodomain-like"/>
    <property type="match status" value="1"/>
</dbReference>
<evidence type="ECO:0000313" key="3">
    <source>
        <dbReference type="Proteomes" id="UP001617213"/>
    </source>
</evidence>
<name>A0ABW8E7Z3_9PSED</name>
<dbReference type="InterPro" id="IPR009057">
    <property type="entry name" value="Homeodomain-like_sf"/>
</dbReference>
<comment type="caution">
    <text evidence="2">The sequence shown here is derived from an EMBL/GenBank/DDBJ whole genome shotgun (WGS) entry which is preliminary data.</text>
</comment>
<dbReference type="RefSeq" id="WP_401384655.1">
    <property type="nucleotide sequence ID" value="NZ_JBIUWZ010000090.1"/>
</dbReference>
<protein>
    <submittedName>
        <fullName evidence="2">Helix-turn-helix domain-containing protein</fullName>
    </submittedName>
</protein>
<dbReference type="InterPro" id="IPR002197">
    <property type="entry name" value="HTH_Fis"/>
</dbReference>
<organism evidence="2 3">
    <name type="scientific">Pseudomonas sivasensis</name>
    <dbReference type="NCBI Taxonomy" id="1880678"/>
    <lineage>
        <taxon>Bacteria</taxon>
        <taxon>Pseudomonadati</taxon>
        <taxon>Pseudomonadota</taxon>
        <taxon>Gammaproteobacteria</taxon>
        <taxon>Pseudomonadales</taxon>
        <taxon>Pseudomonadaceae</taxon>
        <taxon>Pseudomonas</taxon>
    </lineage>
</organism>
<dbReference type="SUPFAM" id="SSF46689">
    <property type="entry name" value="Homeodomain-like"/>
    <property type="match status" value="1"/>
</dbReference>
<gene>
    <name evidence="2" type="ORF">ACIOWJ_28485</name>
</gene>
<evidence type="ECO:0000313" key="2">
    <source>
        <dbReference type="EMBL" id="MFJ2681993.1"/>
    </source>
</evidence>
<proteinExistence type="predicted"/>
<feature type="non-terminal residue" evidence="2">
    <location>
        <position position="1"/>
    </location>
</feature>
<evidence type="ECO:0000259" key="1">
    <source>
        <dbReference type="Pfam" id="PF02954"/>
    </source>
</evidence>
<dbReference type="Pfam" id="PF02954">
    <property type="entry name" value="HTH_8"/>
    <property type="match status" value="1"/>
</dbReference>